<gene>
    <name evidence="1" type="ORF">AK812_SmicGene44204</name>
</gene>
<comment type="caution">
    <text evidence="1">The sequence shown here is derived from an EMBL/GenBank/DDBJ whole genome shotgun (WGS) entry which is preliminary data.</text>
</comment>
<dbReference type="Proteomes" id="UP000186817">
    <property type="component" value="Unassembled WGS sequence"/>
</dbReference>
<evidence type="ECO:0000313" key="1">
    <source>
        <dbReference type="EMBL" id="OLP75929.1"/>
    </source>
</evidence>
<accession>A0A1Q9BZ48</accession>
<organism evidence="1 2">
    <name type="scientific">Symbiodinium microadriaticum</name>
    <name type="common">Dinoflagellate</name>
    <name type="synonym">Zooxanthella microadriatica</name>
    <dbReference type="NCBI Taxonomy" id="2951"/>
    <lineage>
        <taxon>Eukaryota</taxon>
        <taxon>Sar</taxon>
        <taxon>Alveolata</taxon>
        <taxon>Dinophyceae</taxon>
        <taxon>Suessiales</taxon>
        <taxon>Symbiodiniaceae</taxon>
        <taxon>Symbiodinium</taxon>
    </lineage>
</organism>
<reference evidence="1 2" key="1">
    <citation type="submission" date="2016-02" db="EMBL/GenBank/DDBJ databases">
        <title>Genome analysis of coral dinoflagellate symbionts highlights evolutionary adaptations to a symbiotic lifestyle.</title>
        <authorList>
            <person name="Aranda M."/>
            <person name="Li Y."/>
            <person name="Liew Y.J."/>
            <person name="Baumgarten S."/>
            <person name="Simakov O."/>
            <person name="Wilson M."/>
            <person name="Piel J."/>
            <person name="Ashoor H."/>
            <person name="Bougouffa S."/>
            <person name="Bajic V.B."/>
            <person name="Ryu T."/>
            <person name="Ravasi T."/>
            <person name="Bayer T."/>
            <person name="Micklem G."/>
            <person name="Kim H."/>
            <person name="Bhak J."/>
            <person name="Lajeunesse T.C."/>
            <person name="Voolstra C.R."/>
        </authorList>
    </citation>
    <scope>NUCLEOTIDE SEQUENCE [LARGE SCALE GENOMIC DNA]</scope>
    <source>
        <strain evidence="1 2">CCMP2467</strain>
    </source>
</reference>
<protein>
    <submittedName>
        <fullName evidence="1">Retrovirus-related Pol polyprotein from transposon TNT 1-94</fullName>
    </submittedName>
</protein>
<sequence>MLVLQHPDWVLATIDISDAFLTVDQLDATLVSYVDKDGNETMFSLGKVLPGQRCGSRDWYESITDYLKEEIAVEVCPSYPVLLRSASRDCLMHLHVDDIMSGCERERLMRDIIPKLKKRYKISVSILEVGGSVHFLKKKFVLMSPTEMLICPHVKHFDKLFQLLHIKETDHPKKIPYDSKLDEPDYSAPLDSAESTIYRLVGQYEDVVPVETLSDSDWASNKASRKSVTASMVYMGGSLMFSASRTQKVISLSSAEAEVHAATSTMIDGLMVKTLLDFATGSSVTVNHFMDSAAGLGVLKRSGIGKIRHLSCRILWTQEAVKCGRISLNKVDTKINVSDLGTKCLSRARINLLLNFCGIFDCELDCLVGEEERRQFEEQKFVKQGKAVLGKLSKAQMPLGFSQ</sequence>
<evidence type="ECO:0000313" key="2">
    <source>
        <dbReference type="Proteomes" id="UP000186817"/>
    </source>
</evidence>
<name>A0A1Q9BZ48_SYMMI</name>
<keyword evidence="2" id="KW-1185">Reference proteome</keyword>
<dbReference type="CDD" id="cd09272">
    <property type="entry name" value="RNase_HI_RT_Ty1"/>
    <property type="match status" value="1"/>
</dbReference>
<dbReference type="EMBL" id="LSRX01002206">
    <property type="protein sequence ID" value="OLP75929.1"/>
    <property type="molecule type" value="Genomic_DNA"/>
</dbReference>
<dbReference type="OrthoDB" id="419756at2759"/>
<proteinExistence type="predicted"/>
<dbReference type="AlphaFoldDB" id="A0A1Q9BZ48"/>